<evidence type="ECO:0000256" key="2">
    <source>
        <dbReference type="SAM" id="MobiDB-lite"/>
    </source>
</evidence>
<proteinExistence type="predicted"/>
<comment type="function">
    <text evidence="1">May be involved in neurite outgrowth.</text>
</comment>
<dbReference type="InterPro" id="IPR032745">
    <property type="entry name" value="GRIN_C"/>
</dbReference>
<feature type="compositionally biased region" description="Polar residues" evidence="2">
    <location>
        <begin position="58"/>
        <end position="75"/>
    </location>
</feature>
<feature type="compositionally biased region" description="Basic and acidic residues" evidence="2">
    <location>
        <begin position="88"/>
        <end position="106"/>
    </location>
</feature>
<reference evidence="4" key="1">
    <citation type="submission" date="2025-08" db="UniProtKB">
        <authorList>
            <consortium name="Ensembl"/>
        </authorList>
    </citation>
    <scope>IDENTIFICATION</scope>
</reference>
<feature type="region of interest" description="Disordered" evidence="2">
    <location>
        <begin position="335"/>
        <end position="409"/>
    </location>
</feature>
<accession>A0A8C6TWQ4</accession>
<dbReference type="PANTHER" id="PTHR15718:SF6">
    <property type="entry name" value="G PROTEIN-REGULATED INDUCER OF NEURITE OUTGROWTH 3"/>
    <property type="match status" value="1"/>
</dbReference>
<organism evidence="4 5">
    <name type="scientific">Neogobius melanostomus</name>
    <name type="common">round goby</name>
    <dbReference type="NCBI Taxonomy" id="47308"/>
    <lineage>
        <taxon>Eukaryota</taxon>
        <taxon>Metazoa</taxon>
        <taxon>Chordata</taxon>
        <taxon>Craniata</taxon>
        <taxon>Vertebrata</taxon>
        <taxon>Euteleostomi</taxon>
        <taxon>Actinopterygii</taxon>
        <taxon>Neopterygii</taxon>
        <taxon>Teleostei</taxon>
        <taxon>Neoteleostei</taxon>
        <taxon>Acanthomorphata</taxon>
        <taxon>Gobiaria</taxon>
        <taxon>Gobiiformes</taxon>
        <taxon>Gobioidei</taxon>
        <taxon>Gobiidae</taxon>
        <taxon>Benthophilinae</taxon>
        <taxon>Neogobiini</taxon>
        <taxon>Neogobius</taxon>
    </lineage>
</organism>
<dbReference type="InterPro" id="IPR026646">
    <property type="entry name" value="GPRIN2-like/GPRIN3"/>
</dbReference>
<sequence>MGTNPKRTVTVQMVPQLAAVDTLGNKESNANWGKETNLNPHCPEPILSSKDHKPDTPSMDTANTPKSDGTASTAVSDKPAIGSQGEAVVREKQHLPDTSCDGKDAKANMAELQKVDKQNNDCTAKAADEVQTQNSLGKNVSSQNGNTVTRNTDLAQHDDTGSISRPPKQNLETPHQAKSETTAKASSQEPTTASQVASSMFSFTTQSKLAGEPSHRTAATEGPTPGPDCKRYTEASTMTSETPPAPAKQRHDIEVQAVAHTCTRGVCTSPSLLPFAHRPSIDAGVGTGHDDSDMLAVEAEVCPKQNSNLGAKPKDGSVNLCNTQPVYQINIEHSKHKVAKPQAGNQKEPTAEVPISKSETSQESAKVNAPSASADPRKTEASTSKEASEEDSSDKNDEDDKQKDKSVQDVVWDEQGMTWEVYGASVDLESLGFAIQNHLQCKIKEQERKLIAQVSIRKSISDSPQRRKTKRRQGNFFRSMLQNVRRPNCCSRSTPSSVLD</sequence>
<dbReference type="AlphaFoldDB" id="A0A8C6TWQ4"/>
<feature type="region of interest" description="Disordered" evidence="2">
    <location>
        <begin position="22"/>
        <end position="106"/>
    </location>
</feature>
<evidence type="ECO:0000313" key="5">
    <source>
        <dbReference type="Proteomes" id="UP000694523"/>
    </source>
</evidence>
<evidence type="ECO:0000259" key="3">
    <source>
        <dbReference type="Pfam" id="PF15235"/>
    </source>
</evidence>
<evidence type="ECO:0000256" key="1">
    <source>
        <dbReference type="ARBA" id="ARBA00002358"/>
    </source>
</evidence>
<dbReference type="GO" id="GO:0005886">
    <property type="term" value="C:plasma membrane"/>
    <property type="evidence" value="ECO:0007669"/>
    <property type="project" value="TreeGrafter"/>
</dbReference>
<dbReference type="Pfam" id="PF15235">
    <property type="entry name" value="GRIN_C"/>
    <property type="match status" value="1"/>
</dbReference>
<feature type="compositionally biased region" description="Polar residues" evidence="2">
    <location>
        <begin position="179"/>
        <end position="208"/>
    </location>
</feature>
<protein>
    <submittedName>
        <fullName evidence="4">Si:dkeyp-123h10.2</fullName>
    </submittedName>
</protein>
<dbReference type="PANTHER" id="PTHR15718">
    <property type="entry name" value="G PROTEIN-REGULATED INDUCER OF NEURITE OUTGROWTH C-TERMINAL DOMAIN-CONTAINING PROTEIN"/>
    <property type="match status" value="1"/>
</dbReference>
<feature type="domain" description="G protein-regulated inducer of neurite outgrowth C-terminal" evidence="3">
    <location>
        <begin position="375"/>
        <end position="495"/>
    </location>
</feature>
<feature type="compositionally biased region" description="Basic and acidic residues" evidence="2">
    <location>
        <begin position="393"/>
        <end position="407"/>
    </location>
</feature>
<keyword evidence="5" id="KW-1185">Reference proteome</keyword>
<feature type="compositionally biased region" description="Polar residues" evidence="2">
    <location>
        <begin position="130"/>
        <end position="154"/>
    </location>
</feature>
<dbReference type="Ensembl" id="ENSNMLT00000028300.1">
    <property type="protein sequence ID" value="ENSNMLP00000025306.1"/>
    <property type="gene ID" value="ENSNMLG00000016191.1"/>
</dbReference>
<evidence type="ECO:0000313" key="4">
    <source>
        <dbReference type="Ensembl" id="ENSNMLP00000025306.1"/>
    </source>
</evidence>
<reference evidence="4" key="2">
    <citation type="submission" date="2025-09" db="UniProtKB">
        <authorList>
            <consortium name="Ensembl"/>
        </authorList>
    </citation>
    <scope>IDENTIFICATION</scope>
</reference>
<feature type="region of interest" description="Disordered" evidence="2">
    <location>
        <begin position="126"/>
        <end position="229"/>
    </location>
</feature>
<dbReference type="Proteomes" id="UP000694523">
    <property type="component" value="Unplaced"/>
</dbReference>
<name>A0A8C6TWQ4_9GOBI</name>
<feature type="compositionally biased region" description="Polar residues" evidence="2">
    <location>
        <begin position="25"/>
        <end position="39"/>
    </location>
</feature>
<dbReference type="GO" id="GO:0031175">
    <property type="term" value="P:neuron projection development"/>
    <property type="evidence" value="ECO:0007669"/>
    <property type="project" value="TreeGrafter"/>
</dbReference>